<evidence type="ECO:0000259" key="1">
    <source>
        <dbReference type="PROSITE" id="PS51186"/>
    </source>
</evidence>
<dbReference type="Proteomes" id="UP000794436">
    <property type="component" value="Unassembled WGS sequence"/>
</dbReference>
<evidence type="ECO:0000313" key="3">
    <source>
        <dbReference type="Proteomes" id="UP000794436"/>
    </source>
</evidence>
<dbReference type="PANTHER" id="PTHR13355:SF22">
    <property type="entry name" value="SLL0786 PROTEIN"/>
    <property type="match status" value="1"/>
</dbReference>
<accession>A0A8K1FQW8</accession>
<sequence length="151" mass="17277">MTLLVTRVTTPEELAIAKAIRFEVFIDEQGFDGSIEVDEHDAAETTWHFIGKDVEEDKYVAVARVLLTPELRKAKVGRVAVLKECRGKNYGAVLMKSVEDAVADQVDTYMLSSQYERRGFYEKCGYKRMDDEIYLDEGVEHCMMIKKVVKN</sequence>
<dbReference type="GO" id="GO:0006048">
    <property type="term" value="P:UDP-N-acetylglucosamine biosynthetic process"/>
    <property type="evidence" value="ECO:0007669"/>
    <property type="project" value="UniProtKB-UniPathway"/>
</dbReference>
<dbReference type="PROSITE" id="PS51186">
    <property type="entry name" value="GNAT"/>
    <property type="match status" value="1"/>
</dbReference>
<dbReference type="InterPro" id="IPR039143">
    <property type="entry name" value="GNPNAT1-like"/>
</dbReference>
<dbReference type="Pfam" id="PF13673">
    <property type="entry name" value="Acetyltransf_10"/>
    <property type="match status" value="1"/>
</dbReference>
<protein>
    <recommendedName>
        <fullName evidence="1">N-acetyltransferase domain-containing protein</fullName>
    </recommendedName>
</protein>
<dbReference type="AlphaFoldDB" id="A0A8K1FQW8"/>
<dbReference type="EMBL" id="SPLM01000002">
    <property type="protein sequence ID" value="TMW68387.1"/>
    <property type="molecule type" value="Genomic_DNA"/>
</dbReference>
<dbReference type="InterPro" id="IPR016181">
    <property type="entry name" value="Acyl_CoA_acyltransferase"/>
</dbReference>
<reference evidence="2" key="1">
    <citation type="submission" date="2019-03" db="EMBL/GenBank/DDBJ databases">
        <title>Long read genome sequence of the mycoparasitic Pythium oligandrum ATCC 38472 isolated from sugarbeet rhizosphere.</title>
        <authorList>
            <person name="Gaulin E."/>
        </authorList>
    </citation>
    <scope>NUCLEOTIDE SEQUENCE</scope>
    <source>
        <strain evidence="2">ATCC 38472_TT</strain>
    </source>
</reference>
<proteinExistence type="predicted"/>
<dbReference type="SUPFAM" id="SSF55729">
    <property type="entry name" value="Acyl-CoA N-acyltransferases (Nat)"/>
    <property type="match status" value="1"/>
</dbReference>
<dbReference type="UniPathway" id="UPA00113">
    <property type="reaction ID" value="UER00529"/>
</dbReference>
<dbReference type="GO" id="GO:0008080">
    <property type="term" value="F:N-acetyltransferase activity"/>
    <property type="evidence" value="ECO:0007669"/>
    <property type="project" value="TreeGrafter"/>
</dbReference>
<name>A0A8K1FQW8_PYTOL</name>
<evidence type="ECO:0000313" key="2">
    <source>
        <dbReference type="EMBL" id="TMW68387.1"/>
    </source>
</evidence>
<dbReference type="PANTHER" id="PTHR13355">
    <property type="entry name" value="GLUCOSAMINE 6-PHOSPHATE N-ACETYLTRANSFERASE"/>
    <property type="match status" value="1"/>
</dbReference>
<dbReference type="OrthoDB" id="329272at2759"/>
<keyword evidence="3" id="KW-1185">Reference proteome</keyword>
<dbReference type="InterPro" id="IPR000182">
    <property type="entry name" value="GNAT_dom"/>
</dbReference>
<comment type="caution">
    <text evidence="2">The sequence shown here is derived from an EMBL/GenBank/DDBJ whole genome shotgun (WGS) entry which is preliminary data.</text>
</comment>
<organism evidence="2 3">
    <name type="scientific">Pythium oligandrum</name>
    <name type="common">Mycoparasitic fungus</name>
    <dbReference type="NCBI Taxonomy" id="41045"/>
    <lineage>
        <taxon>Eukaryota</taxon>
        <taxon>Sar</taxon>
        <taxon>Stramenopiles</taxon>
        <taxon>Oomycota</taxon>
        <taxon>Peronosporomycetes</taxon>
        <taxon>Pythiales</taxon>
        <taxon>Pythiaceae</taxon>
        <taxon>Pythium</taxon>
    </lineage>
</organism>
<gene>
    <name evidence="2" type="ORF">Poli38472_005855</name>
</gene>
<feature type="domain" description="N-acetyltransferase" evidence="1">
    <location>
        <begin position="4"/>
        <end position="149"/>
    </location>
</feature>
<dbReference type="Gene3D" id="3.40.630.30">
    <property type="match status" value="1"/>
</dbReference>